<dbReference type="FunFam" id="3.30.160.60:FF:000446">
    <property type="entry name" value="Zinc finger protein"/>
    <property type="match status" value="1"/>
</dbReference>
<keyword evidence="11" id="KW-0539">Nucleus</keyword>
<evidence type="ECO:0000313" key="18">
    <source>
        <dbReference type="Proteomes" id="UP001152799"/>
    </source>
</evidence>
<dbReference type="GO" id="GO:0000978">
    <property type="term" value="F:RNA polymerase II cis-regulatory region sequence-specific DNA binding"/>
    <property type="evidence" value="ECO:0007669"/>
    <property type="project" value="TreeGrafter"/>
</dbReference>
<feature type="compositionally biased region" description="Polar residues" evidence="15">
    <location>
        <begin position="33"/>
        <end position="52"/>
    </location>
</feature>
<sequence>MEVEQNYEGDDYHHTIEPMVIINSQEDEEEKNNTNFKDTSQEITKTSSKNTGPDVSIFPLKKKPKASFKIKLFGNRFANKAEFFEEDDYNNTQTKTIRTPGCRTPVRLITKEEALMADEPYAKRKSSPLEQCPLCKKFFRRMKTHLLKHEVLQNQEACAGLICMICNKAFNNHTNLQIHMRTHTGDKPYICDVCDKSFSQSCNLVNHMRIHTGEKPFKCPHCDRAFTQSGNLNNHIRLHTDEKPFKCHACDKAFVQSGNLNSHIRNNHRVKLVCFTT</sequence>
<dbReference type="SUPFAM" id="SSF57667">
    <property type="entry name" value="beta-beta-alpha zinc fingers"/>
    <property type="match status" value="2"/>
</dbReference>
<dbReference type="InterPro" id="IPR036236">
    <property type="entry name" value="Znf_C2H2_sf"/>
</dbReference>
<comment type="function">
    <text evidence="13">Krueppel is a gap class segmentation protein.</text>
</comment>
<dbReference type="GO" id="GO:0000981">
    <property type="term" value="F:DNA-binding transcription factor activity, RNA polymerase II-specific"/>
    <property type="evidence" value="ECO:0007669"/>
    <property type="project" value="TreeGrafter"/>
</dbReference>
<dbReference type="Pfam" id="PF13465">
    <property type="entry name" value="zf-H2C2_2"/>
    <property type="match status" value="1"/>
</dbReference>
<feature type="domain" description="C2H2-type" evidence="16">
    <location>
        <begin position="161"/>
        <end position="188"/>
    </location>
</feature>
<feature type="domain" description="C2H2-type" evidence="16">
    <location>
        <begin position="189"/>
        <end position="216"/>
    </location>
</feature>
<evidence type="ECO:0000256" key="12">
    <source>
        <dbReference type="ARBA" id="ARBA00023843"/>
    </source>
</evidence>
<dbReference type="GO" id="GO:0008270">
    <property type="term" value="F:zinc ion binding"/>
    <property type="evidence" value="ECO:0007669"/>
    <property type="project" value="UniProtKB-KW"/>
</dbReference>
<evidence type="ECO:0000256" key="14">
    <source>
        <dbReference type="PROSITE-ProRule" id="PRU00042"/>
    </source>
</evidence>
<dbReference type="PROSITE" id="PS00028">
    <property type="entry name" value="ZINC_FINGER_C2H2_1"/>
    <property type="match status" value="4"/>
</dbReference>
<evidence type="ECO:0000256" key="6">
    <source>
        <dbReference type="ARBA" id="ARBA00022771"/>
    </source>
</evidence>
<gene>
    <name evidence="17" type="ORF">CEUTPL_LOCUS13409</name>
</gene>
<dbReference type="InterPro" id="IPR013087">
    <property type="entry name" value="Znf_C2H2_type"/>
</dbReference>
<evidence type="ECO:0000256" key="5">
    <source>
        <dbReference type="ARBA" id="ARBA00022737"/>
    </source>
</evidence>
<evidence type="ECO:0000256" key="3">
    <source>
        <dbReference type="ARBA" id="ARBA00022492"/>
    </source>
</evidence>
<dbReference type="GO" id="GO:0035282">
    <property type="term" value="P:segmentation"/>
    <property type="evidence" value="ECO:0007669"/>
    <property type="project" value="UniProtKB-KW"/>
</dbReference>
<dbReference type="Gene3D" id="3.30.160.60">
    <property type="entry name" value="Classic Zinc Finger"/>
    <property type="match status" value="4"/>
</dbReference>
<dbReference type="EMBL" id="OU892284">
    <property type="protein sequence ID" value="CAH1135032.1"/>
    <property type="molecule type" value="Genomic_DNA"/>
</dbReference>
<keyword evidence="7" id="KW-0862">Zinc</keyword>
<feature type="domain" description="C2H2-type" evidence="16">
    <location>
        <begin position="245"/>
        <end position="268"/>
    </location>
</feature>
<evidence type="ECO:0000256" key="9">
    <source>
        <dbReference type="ARBA" id="ARBA00023125"/>
    </source>
</evidence>
<keyword evidence="18" id="KW-1185">Reference proteome</keyword>
<evidence type="ECO:0000256" key="2">
    <source>
        <dbReference type="ARBA" id="ARBA00006991"/>
    </source>
</evidence>
<evidence type="ECO:0000313" key="17">
    <source>
        <dbReference type="EMBL" id="CAH1135032.1"/>
    </source>
</evidence>
<protein>
    <recommendedName>
        <fullName evidence="12">Protein krueppel</fullName>
    </recommendedName>
</protein>
<keyword evidence="3" id="KW-0302">Gap protein</keyword>
<dbReference type="GO" id="GO:0005634">
    <property type="term" value="C:nucleus"/>
    <property type="evidence" value="ECO:0007669"/>
    <property type="project" value="UniProtKB-SubCell"/>
</dbReference>
<keyword evidence="8" id="KW-0805">Transcription regulation</keyword>
<dbReference type="OrthoDB" id="8117402at2759"/>
<dbReference type="PANTHER" id="PTHR23235">
    <property type="entry name" value="KRUEPPEL-LIKE TRANSCRIPTION FACTOR"/>
    <property type="match status" value="1"/>
</dbReference>
<evidence type="ECO:0000259" key="16">
    <source>
        <dbReference type="PROSITE" id="PS50157"/>
    </source>
</evidence>
<keyword evidence="6 14" id="KW-0863">Zinc-finger</keyword>
<feature type="region of interest" description="Disordered" evidence="15">
    <location>
        <begin position="25"/>
        <end position="52"/>
    </location>
</feature>
<comment type="subcellular location">
    <subcellularLocation>
        <location evidence="1">Nucleus</location>
    </subcellularLocation>
</comment>
<evidence type="ECO:0000256" key="13">
    <source>
        <dbReference type="ARBA" id="ARBA00053345"/>
    </source>
</evidence>
<evidence type="ECO:0000256" key="15">
    <source>
        <dbReference type="SAM" id="MobiDB-lite"/>
    </source>
</evidence>
<name>A0A9P0DFD9_9CUCU</name>
<dbReference type="Proteomes" id="UP001152799">
    <property type="component" value="Chromosome 8"/>
</dbReference>
<keyword evidence="4" id="KW-0479">Metal-binding</keyword>
<keyword evidence="10" id="KW-0804">Transcription</keyword>
<dbReference type="PANTHER" id="PTHR23235:SF142">
    <property type="entry name" value="ZINC FINGER PROTEIN 384"/>
    <property type="match status" value="1"/>
</dbReference>
<dbReference type="FunFam" id="3.30.160.60:FF:000624">
    <property type="entry name" value="zinc finger protein 697"/>
    <property type="match status" value="1"/>
</dbReference>
<dbReference type="FunFam" id="3.30.160.60:FF:000193">
    <property type="entry name" value="Zinc finger protein 300"/>
    <property type="match status" value="1"/>
</dbReference>
<keyword evidence="9" id="KW-0238">DNA-binding</keyword>
<dbReference type="PROSITE" id="PS50157">
    <property type="entry name" value="ZINC_FINGER_C2H2_2"/>
    <property type="match status" value="4"/>
</dbReference>
<proteinExistence type="inferred from homology"/>
<dbReference type="SMART" id="SM00355">
    <property type="entry name" value="ZnF_C2H2"/>
    <property type="match status" value="5"/>
</dbReference>
<evidence type="ECO:0000256" key="7">
    <source>
        <dbReference type="ARBA" id="ARBA00022833"/>
    </source>
</evidence>
<evidence type="ECO:0000256" key="11">
    <source>
        <dbReference type="ARBA" id="ARBA00023242"/>
    </source>
</evidence>
<keyword evidence="5" id="KW-0677">Repeat</keyword>
<evidence type="ECO:0000256" key="8">
    <source>
        <dbReference type="ARBA" id="ARBA00023015"/>
    </source>
</evidence>
<dbReference type="Pfam" id="PF00096">
    <property type="entry name" value="zf-C2H2"/>
    <property type="match status" value="2"/>
</dbReference>
<evidence type="ECO:0000256" key="1">
    <source>
        <dbReference type="ARBA" id="ARBA00004123"/>
    </source>
</evidence>
<organism evidence="17 18">
    <name type="scientific">Ceutorhynchus assimilis</name>
    <name type="common">cabbage seed weevil</name>
    <dbReference type="NCBI Taxonomy" id="467358"/>
    <lineage>
        <taxon>Eukaryota</taxon>
        <taxon>Metazoa</taxon>
        <taxon>Ecdysozoa</taxon>
        <taxon>Arthropoda</taxon>
        <taxon>Hexapoda</taxon>
        <taxon>Insecta</taxon>
        <taxon>Pterygota</taxon>
        <taxon>Neoptera</taxon>
        <taxon>Endopterygota</taxon>
        <taxon>Coleoptera</taxon>
        <taxon>Polyphaga</taxon>
        <taxon>Cucujiformia</taxon>
        <taxon>Curculionidae</taxon>
        <taxon>Ceutorhynchinae</taxon>
        <taxon>Ceutorhynchus</taxon>
    </lineage>
</organism>
<evidence type="ECO:0000256" key="10">
    <source>
        <dbReference type="ARBA" id="ARBA00023163"/>
    </source>
</evidence>
<evidence type="ECO:0000256" key="4">
    <source>
        <dbReference type="ARBA" id="ARBA00022723"/>
    </source>
</evidence>
<accession>A0A9P0DFD9</accession>
<comment type="similarity">
    <text evidence="2">Belongs to the krueppel C2H2-type zinc-finger protein family.</text>
</comment>
<reference evidence="17" key="1">
    <citation type="submission" date="2022-01" db="EMBL/GenBank/DDBJ databases">
        <authorList>
            <person name="King R."/>
        </authorList>
    </citation>
    <scope>NUCLEOTIDE SEQUENCE</scope>
</reference>
<keyword evidence="3" id="KW-0217">Developmental protein</keyword>
<dbReference type="AlphaFoldDB" id="A0A9P0DFD9"/>
<feature type="domain" description="C2H2-type" evidence="16">
    <location>
        <begin position="217"/>
        <end position="244"/>
    </location>
</feature>
<dbReference type="FunFam" id="3.30.160.60:FF:001954">
    <property type="entry name" value="Zinc finger protein 787"/>
    <property type="match status" value="1"/>
</dbReference>